<comment type="caution">
    <text evidence="8">The sequence shown here is derived from an EMBL/GenBank/DDBJ whole genome shotgun (WGS) entry which is preliminary data.</text>
</comment>
<keyword evidence="5 7" id="KW-1133">Transmembrane helix</keyword>
<evidence type="ECO:0000256" key="3">
    <source>
        <dbReference type="ARBA" id="ARBA00022475"/>
    </source>
</evidence>
<feature type="transmembrane region" description="Helical" evidence="7">
    <location>
        <begin position="25"/>
        <end position="46"/>
    </location>
</feature>
<name>A0ABW3BL58_9ACTN</name>
<keyword evidence="9" id="KW-1185">Reference proteome</keyword>
<keyword evidence="4 7" id="KW-0812">Transmembrane</keyword>
<evidence type="ECO:0000256" key="7">
    <source>
        <dbReference type="SAM" id="Phobius"/>
    </source>
</evidence>
<evidence type="ECO:0000256" key="2">
    <source>
        <dbReference type="ARBA" id="ARBA00022448"/>
    </source>
</evidence>
<dbReference type="SUPFAM" id="SSF103473">
    <property type="entry name" value="MFS general substrate transporter"/>
    <property type="match status" value="1"/>
</dbReference>
<dbReference type="PANTHER" id="PTHR43266:SF2">
    <property type="entry name" value="MAJOR FACILITATOR SUPERFAMILY (MFS) PROFILE DOMAIN-CONTAINING PROTEIN"/>
    <property type="match status" value="1"/>
</dbReference>
<evidence type="ECO:0000256" key="4">
    <source>
        <dbReference type="ARBA" id="ARBA00022692"/>
    </source>
</evidence>
<keyword evidence="2" id="KW-0813">Transport</keyword>
<accession>A0ABW3BL58</accession>
<dbReference type="EMBL" id="JBHTHR010001291">
    <property type="protein sequence ID" value="MFD0804023.1"/>
    <property type="molecule type" value="Genomic_DNA"/>
</dbReference>
<dbReference type="Proteomes" id="UP001596956">
    <property type="component" value="Unassembled WGS sequence"/>
</dbReference>
<dbReference type="PANTHER" id="PTHR43266">
    <property type="entry name" value="MACROLIDE-EFFLUX PROTEIN"/>
    <property type="match status" value="1"/>
</dbReference>
<keyword evidence="3" id="KW-1003">Cell membrane</keyword>
<gene>
    <name evidence="8" type="ORF">ACFQZU_22280</name>
</gene>
<feature type="transmembrane region" description="Helical" evidence="7">
    <location>
        <begin position="200"/>
        <end position="217"/>
    </location>
</feature>
<organism evidence="8 9">
    <name type="scientific">Streptomonospora algeriensis</name>
    <dbReference type="NCBI Taxonomy" id="995084"/>
    <lineage>
        <taxon>Bacteria</taxon>
        <taxon>Bacillati</taxon>
        <taxon>Actinomycetota</taxon>
        <taxon>Actinomycetes</taxon>
        <taxon>Streptosporangiales</taxon>
        <taxon>Nocardiopsidaceae</taxon>
        <taxon>Streptomonospora</taxon>
    </lineage>
</organism>
<dbReference type="Pfam" id="PF05977">
    <property type="entry name" value="MFS_3"/>
    <property type="match status" value="1"/>
</dbReference>
<feature type="transmembrane region" description="Helical" evidence="7">
    <location>
        <begin position="61"/>
        <end position="85"/>
    </location>
</feature>
<proteinExistence type="predicted"/>
<sequence>MSRSAPLGAPGEARGVLSSKPFRRLWAALSLSSLGDWLGLLALLALDTALTADADPLTRAYAVAGAAAVKLAPPVLLSPLAGLLADRFDRRLTMVVADAVRALLYLSIPLAGRLDWLLIAGFLAELAALAWGPAKDASLTELVPKRRLAQATRLGMLTSYGTAPVAGVIFAVLASLSWLVGALLPGNGGARPEAFLAPQADAALYAAAVAFLVAALAA</sequence>
<protein>
    <submittedName>
        <fullName evidence="8">MFS transporter</fullName>
    </submittedName>
</protein>
<dbReference type="Gene3D" id="1.20.1250.20">
    <property type="entry name" value="MFS general substrate transporter like domains"/>
    <property type="match status" value="1"/>
</dbReference>
<evidence type="ECO:0000313" key="9">
    <source>
        <dbReference type="Proteomes" id="UP001596956"/>
    </source>
</evidence>
<evidence type="ECO:0000256" key="5">
    <source>
        <dbReference type="ARBA" id="ARBA00022989"/>
    </source>
</evidence>
<feature type="non-terminal residue" evidence="8">
    <location>
        <position position="218"/>
    </location>
</feature>
<keyword evidence="6 7" id="KW-0472">Membrane</keyword>
<reference evidence="9" key="1">
    <citation type="journal article" date="2019" name="Int. J. Syst. Evol. Microbiol.">
        <title>The Global Catalogue of Microorganisms (GCM) 10K type strain sequencing project: providing services to taxonomists for standard genome sequencing and annotation.</title>
        <authorList>
            <consortium name="The Broad Institute Genomics Platform"/>
            <consortium name="The Broad Institute Genome Sequencing Center for Infectious Disease"/>
            <person name="Wu L."/>
            <person name="Ma J."/>
        </authorList>
    </citation>
    <scope>NUCLEOTIDE SEQUENCE [LARGE SCALE GENOMIC DNA]</scope>
    <source>
        <strain evidence="9">CCUG 63369</strain>
    </source>
</reference>
<evidence type="ECO:0000256" key="6">
    <source>
        <dbReference type="ARBA" id="ARBA00023136"/>
    </source>
</evidence>
<evidence type="ECO:0000313" key="8">
    <source>
        <dbReference type="EMBL" id="MFD0804023.1"/>
    </source>
</evidence>
<feature type="transmembrane region" description="Helical" evidence="7">
    <location>
        <begin position="154"/>
        <end position="180"/>
    </location>
</feature>
<dbReference type="InterPro" id="IPR010290">
    <property type="entry name" value="TM_effector"/>
</dbReference>
<comment type="subcellular location">
    <subcellularLocation>
        <location evidence="1">Cell membrane</location>
        <topology evidence="1">Multi-pass membrane protein</topology>
    </subcellularLocation>
</comment>
<dbReference type="InterPro" id="IPR036259">
    <property type="entry name" value="MFS_trans_sf"/>
</dbReference>
<evidence type="ECO:0000256" key="1">
    <source>
        <dbReference type="ARBA" id="ARBA00004651"/>
    </source>
</evidence>